<dbReference type="AlphaFoldDB" id="A0A146K502"/>
<dbReference type="EMBL" id="GDID01004869">
    <property type="protein sequence ID" value="JAP91737.1"/>
    <property type="molecule type" value="Transcribed_RNA"/>
</dbReference>
<dbReference type="Gene3D" id="1.25.10.10">
    <property type="entry name" value="Leucine-rich Repeat Variant"/>
    <property type="match status" value="1"/>
</dbReference>
<protein>
    <submittedName>
        <fullName evidence="2">Importin beta-3 subunit</fullName>
    </submittedName>
</protein>
<dbReference type="InterPro" id="IPR016024">
    <property type="entry name" value="ARM-type_fold"/>
</dbReference>
<reference evidence="2" key="1">
    <citation type="submission" date="2015-07" db="EMBL/GenBank/DDBJ databases">
        <title>Adaptation to a free-living lifestyle via gene acquisitions in the diplomonad Trepomonas sp. PC1.</title>
        <authorList>
            <person name="Xu F."/>
            <person name="Jerlstrom-Hultqvist J."/>
            <person name="Kolisko M."/>
            <person name="Simpson A.G.B."/>
            <person name="Roger A.J."/>
            <person name="Svard S.G."/>
            <person name="Andersson J.O."/>
        </authorList>
    </citation>
    <scope>NUCLEOTIDE SEQUENCE</scope>
    <source>
        <strain evidence="2">PC1</strain>
    </source>
</reference>
<proteinExistence type="predicted"/>
<organism evidence="2">
    <name type="scientific">Trepomonas sp. PC1</name>
    <dbReference type="NCBI Taxonomy" id="1076344"/>
    <lineage>
        <taxon>Eukaryota</taxon>
        <taxon>Metamonada</taxon>
        <taxon>Diplomonadida</taxon>
        <taxon>Hexamitidae</taxon>
        <taxon>Hexamitinae</taxon>
        <taxon>Trepomonas</taxon>
    </lineage>
</organism>
<dbReference type="SUPFAM" id="SSF48371">
    <property type="entry name" value="ARM repeat"/>
    <property type="match status" value="1"/>
</dbReference>
<feature type="repeat" description="HEAT" evidence="1">
    <location>
        <begin position="437"/>
        <end position="475"/>
    </location>
</feature>
<gene>
    <name evidence="2" type="ORF">TPC1_16555</name>
</gene>
<accession>A0A146K502</accession>
<evidence type="ECO:0000256" key="1">
    <source>
        <dbReference type="PROSITE-ProRule" id="PRU00103"/>
    </source>
</evidence>
<dbReference type="InterPro" id="IPR011989">
    <property type="entry name" value="ARM-like"/>
</dbReference>
<feature type="non-terminal residue" evidence="2">
    <location>
        <position position="1"/>
    </location>
</feature>
<evidence type="ECO:0000313" key="2">
    <source>
        <dbReference type="EMBL" id="JAP91737.1"/>
    </source>
</evidence>
<name>A0A146K502_9EUKA</name>
<sequence length="1095" mass="124815">QAFKQLLRNLKTVQDNELKMEYQSIYFNFRSQTPSDEFIQVMMNEVLDSETPDIQAYAQVLLRQDIEKLEKKCGLCRMANKDDGKAIMLQLMHYAAQNPSIFLSKIIASYAVLLISNDIQFDEIYDYILQAATSENATVRAMVVQITADLCMLDPAHFKFDVMEFIQKTLEDSDSKVATFAANSIYRLIEFDESHDQIPDQIKCQMVLAILNRTSQTLQKGEYEEAKKQLDALCDIVEMVGDVVIEQLPLIIQLLDQILQQPEITEPVKYKAVFIFKTICDFCDNLRKTLLQVLAQFVQVNLIPNLCMTDEDLQEWLEQEKDYEYDDNSLRAACEDAIESVSGVLGKEFMMQILKQLFDQAINSENWKECQAALVCLHCASGSIKELVKQSDVDQIGEKVLGLLGHNNARIRYECLNTLAIISDDFQPRLQKHHKSILPVLLQSTNDENSKVKEISAICILNYTQFMSFEQTFPHIDNIIKAITQYFAGSMKMQQGGMLLIAGLCESIDKEDIAPMLEQFMPQVFTFFQQVMESIKTQSDFTNDQTNFIVAILDCIQSAAAAIPSLFDEVIDQVLNSFVIVSKRALQQQEFELIEQSLKSFSALNASHQEKIGLYLDQLYPVLFQILTTDAVKYSTDPTEEAEPEYDANQNHLLTQVMTHIVEFLQNHPEAYFAHFDELLIELKDMKPFNVDQKILRHECLAAMLHVASKAAQQNLISFQDIHQQIAAILYSEIMPSEKLLSYSLRQISDYAEVMEIYLESYCTHVITGNDFEELQQTLGNAFKIMEFIYKSAHNSLSLAVEEAQLDMDDLDADEKTAVAVQIIDDFDGAIDSIAAAYSVIISSFKDQMPQEIIAELLQAARMLMHDGVASDYGIISTMQGIGLISDFAEFTSADICMQVFPEFLGKWTEYISAKTDEYQLIQVVYFAIAQFVQLTQCYEVESINDLSSLGVRFLEEAQEDGSHDALSCYDNICGFLIKAGHCAKQQGGYWSSLIDACLKMNTDGEEVAYCIRYMANHFESNPGLQENDTMVIKLIVQLLFGQFYSVIKNEESNNEVLAKIKQILQRQQYKQLILEFVEQNNDFVKKNFQQFFSE</sequence>
<dbReference type="InterPro" id="IPR021133">
    <property type="entry name" value="HEAT_type_2"/>
</dbReference>
<dbReference type="PROSITE" id="PS50077">
    <property type="entry name" value="HEAT_REPEAT"/>
    <property type="match status" value="1"/>
</dbReference>